<dbReference type="PROSITE" id="PS51257">
    <property type="entry name" value="PROKAR_LIPOPROTEIN"/>
    <property type="match status" value="1"/>
</dbReference>
<feature type="signal peptide" evidence="1">
    <location>
        <begin position="1"/>
        <end position="21"/>
    </location>
</feature>
<protein>
    <recommendedName>
        <fullName evidence="4">Cytochrome c domain-containing protein</fullName>
    </recommendedName>
</protein>
<feature type="chain" id="PRO_5005459636" description="Cytochrome c domain-containing protein" evidence="1">
    <location>
        <begin position="22"/>
        <end position="206"/>
    </location>
</feature>
<dbReference type="AlphaFoldDB" id="A0A0K1EM45"/>
<sequence length="206" mass="22058">MKAMVQRWFSLGLLLSGGALVACGNPAVDVRIAELPEEDPNVPVGEFHRPGQPCVLCHSSYGGDAPVMSIAGTIYAVKGLVPNPEPAEGEPTRIAPPPVGDVSVLMYDAFGRRSPPVATNCVGNFYLTKEQWDPVFPVYAEIEFTPPEGTQSLRAAMATWIQREGSCNTCHNGDANQGSVGRIYCMEKMPDPPFDPPTKANCNGVP</sequence>
<organism evidence="2 3">
    <name type="scientific">Chondromyces crocatus</name>
    <dbReference type="NCBI Taxonomy" id="52"/>
    <lineage>
        <taxon>Bacteria</taxon>
        <taxon>Pseudomonadati</taxon>
        <taxon>Myxococcota</taxon>
        <taxon>Polyangia</taxon>
        <taxon>Polyangiales</taxon>
        <taxon>Polyangiaceae</taxon>
        <taxon>Chondromyces</taxon>
    </lineage>
</organism>
<gene>
    <name evidence="2" type="ORF">CMC5_062020</name>
</gene>
<evidence type="ECO:0008006" key="4">
    <source>
        <dbReference type="Google" id="ProtNLM"/>
    </source>
</evidence>
<keyword evidence="1" id="KW-0732">Signal</keyword>
<dbReference type="EMBL" id="CP012159">
    <property type="protein sequence ID" value="AKT41980.1"/>
    <property type="molecule type" value="Genomic_DNA"/>
</dbReference>
<evidence type="ECO:0000313" key="2">
    <source>
        <dbReference type="EMBL" id="AKT41980.1"/>
    </source>
</evidence>
<evidence type="ECO:0000256" key="1">
    <source>
        <dbReference type="SAM" id="SignalP"/>
    </source>
</evidence>
<dbReference type="OrthoDB" id="5516661at2"/>
<reference evidence="2 3" key="1">
    <citation type="submission" date="2015-07" db="EMBL/GenBank/DDBJ databases">
        <title>Genome analysis of myxobacterium Chondromyces crocatus Cm c5 reveals a high potential for natural compound synthesis and the genetic basis for the loss of fruiting body formation.</title>
        <authorList>
            <person name="Zaburannyi N."/>
            <person name="Bunk B."/>
            <person name="Maier J."/>
            <person name="Overmann J."/>
            <person name="Mueller R."/>
        </authorList>
    </citation>
    <scope>NUCLEOTIDE SEQUENCE [LARGE SCALE GENOMIC DNA]</scope>
    <source>
        <strain evidence="2 3">Cm c5</strain>
    </source>
</reference>
<name>A0A0K1EM45_CHOCO</name>
<evidence type="ECO:0000313" key="3">
    <source>
        <dbReference type="Proteomes" id="UP000067626"/>
    </source>
</evidence>
<dbReference type="STRING" id="52.CMC5_062020"/>
<dbReference type="Proteomes" id="UP000067626">
    <property type="component" value="Chromosome"/>
</dbReference>
<proteinExistence type="predicted"/>
<accession>A0A0K1EM45</accession>
<keyword evidence="3" id="KW-1185">Reference proteome</keyword>
<dbReference type="KEGG" id="ccro:CMC5_062020"/>